<keyword evidence="5 8" id="KW-0560">Oxidoreductase</keyword>
<feature type="binding site" evidence="10">
    <location>
        <position position="20"/>
    </location>
    <ligand>
        <name>NAD(+)</name>
        <dbReference type="ChEBI" id="CHEBI:57540"/>
    </ligand>
</feature>
<evidence type="ECO:0000313" key="11">
    <source>
        <dbReference type="EMBL" id="KAB2930961.1"/>
    </source>
</evidence>
<comment type="caution">
    <text evidence="11">The sequence shown here is derived from an EMBL/GenBank/DDBJ whole genome shotgun (WGS) entry which is preliminary data.</text>
</comment>
<reference evidence="11 12" key="1">
    <citation type="submission" date="2019-10" db="EMBL/GenBank/DDBJ databases">
        <title>Extracellular Electron Transfer in a Candidatus Methanoperedens spp. Enrichment Culture.</title>
        <authorList>
            <person name="Berger S."/>
            <person name="Rangel Shaw D."/>
            <person name="Berben T."/>
            <person name="In 'T Zandt M."/>
            <person name="Frank J."/>
            <person name="Reimann J."/>
            <person name="Jetten M.S.M."/>
            <person name="Welte C.U."/>
        </authorList>
    </citation>
    <scope>NUCLEOTIDE SEQUENCE [LARGE SCALE GENOMIC DNA]</scope>
    <source>
        <strain evidence="11">SB12</strain>
    </source>
</reference>
<keyword evidence="3 8" id="KW-0444">Lipid biosynthesis</keyword>
<evidence type="ECO:0000256" key="9">
    <source>
        <dbReference type="PIRSR" id="PIRSR000094-1"/>
    </source>
</evidence>
<evidence type="ECO:0000256" key="4">
    <source>
        <dbReference type="ARBA" id="ARBA00022832"/>
    </source>
</evidence>
<evidence type="ECO:0000256" key="10">
    <source>
        <dbReference type="PIRSR" id="PIRSR000094-3"/>
    </source>
</evidence>
<dbReference type="Pfam" id="PF13561">
    <property type="entry name" value="adh_short_C2"/>
    <property type="match status" value="1"/>
</dbReference>
<organism evidence="11 12">
    <name type="scientific">Leptonema illini</name>
    <dbReference type="NCBI Taxonomy" id="183"/>
    <lineage>
        <taxon>Bacteria</taxon>
        <taxon>Pseudomonadati</taxon>
        <taxon>Spirochaetota</taxon>
        <taxon>Spirochaetia</taxon>
        <taxon>Leptospirales</taxon>
        <taxon>Leptospiraceae</taxon>
        <taxon>Leptonema</taxon>
    </lineage>
</organism>
<dbReference type="Proteomes" id="UP000460298">
    <property type="component" value="Unassembled WGS sequence"/>
</dbReference>
<evidence type="ECO:0000256" key="1">
    <source>
        <dbReference type="ARBA" id="ARBA00005194"/>
    </source>
</evidence>
<dbReference type="AlphaFoldDB" id="A0A833GZS9"/>
<dbReference type="PANTHER" id="PTHR43159:SF2">
    <property type="entry name" value="ENOYL-[ACYL-CARRIER-PROTEIN] REDUCTASE [NADH], CHLOROPLASTIC"/>
    <property type="match status" value="1"/>
</dbReference>
<dbReference type="EC" id="1.3.1.9" evidence="8"/>
<dbReference type="SUPFAM" id="SSF51735">
    <property type="entry name" value="NAD(P)-binding Rossmann-fold domains"/>
    <property type="match status" value="1"/>
</dbReference>
<dbReference type="EMBL" id="WBUI01000016">
    <property type="protein sequence ID" value="KAB2930961.1"/>
    <property type="molecule type" value="Genomic_DNA"/>
</dbReference>
<dbReference type="InterPro" id="IPR002347">
    <property type="entry name" value="SDR_fam"/>
</dbReference>
<keyword evidence="6" id="KW-0443">Lipid metabolism</keyword>
<feature type="binding site" evidence="10">
    <location>
        <position position="117"/>
    </location>
    <ligand>
        <name>NAD(+)</name>
        <dbReference type="ChEBI" id="CHEBI:57540"/>
    </ligand>
</feature>
<proteinExistence type="inferred from homology"/>
<dbReference type="InterPro" id="IPR014358">
    <property type="entry name" value="Enoyl-ACP_Rdtase_NADH"/>
</dbReference>
<accession>A0A833GZS9</accession>
<dbReference type="PIRSF" id="PIRSF000094">
    <property type="entry name" value="Enoyl-ACP_rdct"/>
    <property type="match status" value="1"/>
</dbReference>
<comment type="pathway">
    <text evidence="1">Lipid metabolism; fatty acid biosynthesis.</text>
</comment>
<gene>
    <name evidence="11" type="ORF">F9K24_14810</name>
</gene>
<evidence type="ECO:0000313" key="12">
    <source>
        <dbReference type="Proteomes" id="UP000460298"/>
    </source>
</evidence>
<evidence type="ECO:0000256" key="3">
    <source>
        <dbReference type="ARBA" id="ARBA00022516"/>
    </source>
</evidence>
<evidence type="ECO:0000256" key="8">
    <source>
        <dbReference type="PIRNR" id="PIRNR000094"/>
    </source>
</evidence>
<comment type="similarity">
    <text evidence="2 8">Belongs to the short-chain dehydrogenases/reductases (SDR) family. FabI subfamily.</text>
</comment>
<name>A0A833GZS9_9LEPT</name>
<feature type="active site" description="Proton acceptor" evidence="9">
    <location>
        <position position="185"/>
    </location>
</feature>
<evidence type="ECO:0000256" key="5">
    <source>
        <dbReference type="ARBA" id="ARBA00023002"/>
    </source>
</evidence>
<feature type="binding site" evidence="10">
    <location>
        <position position="192"/>
    </location>
    <ligand>
        <name>NAD(+)</name>
        <dbReference type="ChEBI" id="CHEBI:57540"/>
    </ligand>
</feature>
<feature type="active site" description="Proton acceptor" evidence="9">
    <location>
        <position position="174"/>
    </location>
</feature>
<protein>
    <recommendedName>
        <fullName evidence="8">Enoyl-[acyl-carrier-protein] reductase [NADH]</fullName>
        <ecNumber evidence="8">1.3.1.9</ecNumber>
    </recommendedName>
</protein>
<evidence type="ECO:0000256" key="6">
    <source>
        <dbReference type="ARBA" id="ARBA00023098"/>
    </source>
</evidence>
<dbReference type="InterPro" id="IPR036291">
    <property type="entry name" value="NAD(P)-bd_dom_sf"/>
</dbReference>
<evidence type="ECO:0000256" key="2">
    <source>
        <dbReference type="ARBA" id="ARBA00009233"/>
    </source>
</evidence>
<evidence type="ECO:0000256" key="7">
    <source>
        <dbReference type="ARBA" id="ARBA00023160"/>
    </source>
</evidence>
<sequence>MMQKESPVLNMAGRTFLITGIADQASLAMSVAQTLEIAGARLVVAGLGRTEHHRNLSEKSTAFLDRTFQGMQEAVHAGLSSDVTSYAVDLSLDASIDDMCKALAHRGVRFDGVLHSVAMDKTIRGGTAVPLLETTREEFLSAMDVSAYSLLALTRSMLSAGLLNKGASIIALSYLGAERVMHHPYRNIGVAKAALERMARELAQELGVSDNIRVNAVRFSPYTGSKAGGAIPGLQEAVERCERESPLGNAKASDLAELCAFLFAAGHGITGQILHVDGGYSIRG</sequence>
<dbReference type="GO" id="GO:0004318">
    <property type="term" value="F:enoyl-[acyl-carrier-protein] reductase (NADH) activity"/>
    <property type="evidence" value="ECO:0007669"/>
    <property type="project" value="UniProtKB-EC"/>
</dbReference>
<comment type="catalytic activity">
    <reaction evidence="8">
        <text>a 2,3-saturated acyl-[ACP] + NAD(+) = a (2E)-enoyl-[ACP] + NADH + H(+)</text>
        <dbReference type="Rhea" id="RHEA:10240"/>
        <dbReference type="Rhea" id="RHEA-COMP:9925"/>
        <dbReference type="Rhea" id="RHEA-COMP:9926"/>
        <dbReference type="ChEBI" id="CHEBI:15378"/>
        <dbReference type="ChEBI" id="CHEBI:57540"/>
        <dbReference type="ChEBI" id="CHEBI:57945"/>
        <dbReference type="ChEBI" id="CHEBI:78784"/>
        <dbReference type="ChEBI" id="CHEBI:78785"/>
        <dbReference type="EC" id="1.3.1.9"/>
    </reaction>
</comment>
<dbReference type="Gene3D" id="3.40.50.720">
    <property type="entry name" value="NAD(P)-binding Rossmann-like Domain"/>
    <property type="match status" value="1"/>
</dbReference>
<keyword evidence="4" id="KW-0276">Fatty acid metabolism</keyword>
<keyword evidence="7 8" id="KW-0275">Fatty acid biosynthesis</keyword>
<dbReference type="PANTHER" id="PTHR43159">
    <property type="entry name" value="ENOYL-[ACYL-CARRIER-PROTEIN] REDUCTASE"/>
    <property type="match status" value="1"/>
</dbReference>
<keyword evidence="8 10" id="KW-0520">NAD</keyword>
<dbReference type="GO" id="GO:0006633">
    <property type="term" value="P:fatty acid biosynthetic process"/>
    <property type="evidence" value="ECO:0007669"/>
    <property type="project" value="UniProtKB-KW"/>
</dbReference>